<dbReference type="RefSeq" id="WP_117001501.1">
    <property type="nucleotide sequence ID" value="NZ_BMJS01000002.1"/>
</dbReference>
<accession>A0A8J2Z2H5</accession>
<name>A0A8J2Z2H5_9GAMM</name>
<dbReference type="Pfam" id="PF01230">
    <property type="entry name" value="HIT"/>
    <property type="match status" value="1"/>
</dbReference>
<proteinExistence type="predicted"/>
<feature type="domain" description="HIT" evidence="2">
    <location>
        <begin position="37"/>
        <end position="104"/>
    </location>
</feature>
<evidence type="ECO:0000313" key="3">
    <source>
        <dbReference type="EMBL" id="GGF89871.1"/>
    </source>
</evidence>
<evidence type="ECO:0000313" key="4">
    <source>
        <dbReference type="Proteomes" id="UP000636949"/>
    </source>
</evidence>
<sequence>MTAFVLDKRLADSSSLIKDLGDVQLRLSNNALVTWFLIVPKVSVIEWFELDLEMQLRLNALINTLSRFLKEDLHVDKVNVATIGNVVSQMHIHVIGRKKDDFCWPDVVWGKSESQAYEAHQKDDLISSLLTLI</sequence>
<dbReference type="InterPro" id="IPR011146">
    <property type="entry name" value="HIT-like"/>
</dbReference>
<dbReference type="PIRSF" id="PIRSF000714">
    <property type="entry name" value="HIT"/>
    <property type="match status" value="1"/>
</dbReference>
<dbReference type="SUPFAM" id="SSF54197">
    <property type="entry name" value="HIT-like"/>
    <property type="match status" value="1"/>
</dbReference>
<reference evidence="3" key="1">
    <citation type="journal article" date="2014" name="Int. J. Syst. Evol. Microbiol.">
        <title>Complete genome sequence of Corynebacterium casei LMG S-19264T (=DSM 44701T), isolated from a smear-ripened cheese.</title>
        <authorList>
            <consortium name="US DOE Joint Genome Institute (JGI-PGF)"/>
            <person name="Walter F."/>
            <person name="Albersmeier A."/>
            <person name="Kalinowski J."/>
            <person name="Ruckert C."/>
        </authorList>
    </citation>
    <scope>NUCLEOTIDE SEQUENCE</scope>
    <source>
        <strain evidence="3">CGMCC 1.15758</strain>
    </source>
</reference>
<dbReference type="InterPro" id="IPR036265">
    <property type="entry name" value="HIT-like_sf"/>
</dbReference>
<comment type="caution">
    <text evidence="1">Lacks conserved residue(s) required for the propagation of feature annotation.</text>
</comment>
<organism evidence="3 4">
    <name type="scientific">Cysteiniphilum litorale</name>
    <dbReference type="NCBI Taxonomy" id="2056700"/>
    <lineage>
        <taxon>Bacteria</taxon>
        <taxon>Pseudomonadati</taxon>
        <taxon>Pseudomonadota</taxon>
        <taxon>Gammaproteobacteria</taxon>
        <taxon>Thiotrichales</taxon>
        <taxon>Fastidiosibacteraceae</taxon>
        <taxon>Cysteiniphilum</taxon>
    </lineage>
</organism>
<dbReference type="PROSITE" id="PS51084">
    <property type="entry name" value="HIT_2"/>
    <property type="match status" value="1"/>
</dbReference>
<dbReference type="AlphaFoldDB" id="A0A8J2Z2H5"/>
<evidence type="ECO:0000259" key="2">
    <source>
        <dbReference type="PROSITE" id="PS51084"/>
    </source>
</evidence>
<comment type="caution">
    <text evidence="3">The sequence shown here is derived from an EMBL/GenBank/DDBJ whole genome shotgun (WGS) entry which is preliminary data.</text>
</comment>
<gene>
    <name evidence="3" type="ORF">GCM10010995_04030</name>
</gene>
<dbReference type="InterPro" id="IPR026026">
    <property type="entry name" value="HIT_Hint"/>
</dbReference>
<reference evidence="3" key="2">
    <citation type="submission" date="2020-09" db="EMBL/GenBank/DDBJ databases">
        <authorList>
            <person name="Sun Q."/>
            <person name="Zhou Y."/>
        </authorList>
    </citation>
    <scope>NUCLEOTIDE SEQUENCE</scope>
    <source>
        <strain evidence="3">CGMCC 1.15758</strain>
    </source>
</reference>
<dbReference type="Proteomes" id="UP000636949">
    <property type="component" value="Unassembled WGS sequence"/>
</dbReference>
<dbReference type="GO" id="GO:0003824">
    <property type="term" value="F:catalytic activity"/>
    <property type="evidence" value="ECO:0007669"/>
    <property type="project" value="InterPro"/>
</dbReference>
<protein>
    <submittedName>
        <fullName evidence="3">HIT family protein</fullName>
    </submittedName>
</protein>
<keyword evidence="4" id="KW-1185">Reference proteome</keyword>
<dbReference type="OrthoDB" id="9799145at2"/>
<evidence type="ECO:0000256" key="1">
    <source>
        <dbReference type="PROSITE-ProRule" id="PRU00464"/>
    </source>
</evidence>
<dbReference type="Gene3D" id="3.30.428.10">
    <property type="entry name" value="HIT-like"/>
    <property type="match status" value="1"/>
</dbReference>
<dbReference type="EMBL" id="BMJS01000002">
    <property type="protein sequence ID" value="GGF89871.1"/>
    <property type="molecule type" value="Genomic_DNA"/>
</dbReference>